<evidence type="ECO:0000259" key="1">
    <source>
        <dbReference type="Pfam" id="PF12965"/>
    </source>
</evidence>
<dbReference type="Proteomes" id="UP000317977">
    <property type="component" value="Unassembled WGS sequence"/>
</dbReference>
<evidence type="ECO:0000313" key="2">
    <source>
        <dbReference type="EMBL" id="TWU57677.1"/>
    </source>
</evidence>
<protein>
    <recommendedName>
        <fullName evidence="1">DUF3854 domain-containing protein</fullName>
    </recommendedName>
</protein>
<accession>A0A5C6FAU7</accession>
<keyword evidence="3" id="KW-1185">Reference proteome</keyword>
<proteinExistence type="predicted"/>
<name>A0A5C6FAU7_9BACT</name>
<feature type="domain" description="DUF3854" evidence="1">
    <location>
        <begin position="148"/>
        <end position="275"/>
    </location>
</feature>
<dbReference type="InterPro" id="IPR024385">
    <property type="entry name" value="DUF3854"/>
</dbReference>
<dbReference type="AlphaFoldDB" id="A0A5C6FAU7"/>
<sequence>MILDTKGMLSTRLFAEVTPLIVKAVVGDAIAFPKPITIQKPSPSIDGLLGHHVIDLVGSGLTADTIREAGIYSVTDPKMIQNILNWGISTKRLGAAIAFPFVDLPTDTFSTFARLKPDRPLTNRKYEQPRGVGNRIYIPRDAVHPLRTPNATIGIIEGEKKALAATQSRLPSISVSGVWGWQKKREKDKKGKPIGERVLIDDLAGIDWLKRPVWIGFDYDEIRKPGVNHACAELARILHNHGALITIIELPPGPRKADGGPSKNAIDDYLVRNGDASLRRLIDEQVNPIIEPKSLQEWREELKLARIDSLRKREINLCRSPTGSGKTTADTAAMLCVSKSLIILPTHNLCREFEDTCGKVGIDAVAYPEMSEKTCDDYETAEKVMNHGLSPSQAICPSCNYRETCEYQSLLEIAEQSAHSICTHQRGAMSFEHLAEGREFISVHEDAAEFLRPGLQVTSGFEHVRAVADEVVAEIRRSHIGHDYNRSEEYFFHLMSEIAVELTELVRANETCQLVLPVSTTMPRGCDSRLWKAMSQLGTWPPGEALRLVKAIAAGEICELVVRVDQIKNHNDSKTKVHKSICAVRQTVLPITSPVWLADATADRADIESLIGGRSLVDRTPLGELEQLHPIFQIATDVKKGTSKNKVAGIIRGLLPKLQYKRIGVICHRLHVATVLVEGSGRIVRAEHFFGTASRGSNEWLEQCDCLVVLGTPRVPPGTIRDRLLKLGLVGAMARPEEETKWENDYWSATTLSGNRQTVRTPAYCDHDWHRAYRQIVQSELRQSIGRGRAVTEKGIPVIVVTTENLGLKLVECDADPLTDSQKKVLDVMKDLTAKGTFEGPEQKGANGTLSYRETNGTDLYKDLIEKCSVNSHAVAMEAGVTERYARKILGELARKTFVSRIGERGGWQLREPRTISSGSESQS</sequence>
<comment type="caution">
    <text evidence="2">The sequence shown here is derived from an EMBL/GenBank/DDBJ whole genome shotgun (WGS) entry which is preliminary data.</text>
</comment>
<dbReference type="Pfam" id="PF12965">
    <property type="entry name" value="DUF3854"/>
    <property type="match status" value="1"/>
</dbReference>
<gene>
    <name evidence="2" type="ORF">Poly59_05840</name>
</gene>
<reference evidence="2 3" key="1">
    <citation type="submission" date="2019-02" db="EMBL/GenBank/DDBJ databases">
        <title>Deep-cultivation of Planctomycetes and their phenomic and genomic characterization uncovers novel biology.</title>
        <authorList>
            <person name="Wiegand S."/>
            <person name="Jogler M."/>
            <person name="Boedeker C."/>
            <person name="Pinto D."/>
            <person name="Vollmers J."/>
            <person name="Rivas-Marin E."/>
            <person name="Kohn T."/>
            <person name="Peeters S.H."/>
            <person name="Heuer A."/>
            <person name="Rast P."/>
            <person name="Oberbeckmann S."/>
            <person name="Bunk B."/>
            <person name="Jeske O."/>
            <person name="Meyerdierks A."/>
            <person name="Storesund J.E."/>
            <person name="Kallscheuer N."/>
            <person name="Luecker S."/>
            <person name="Lage O.M."/>
            <person name="Pohl T."/>
            <person name="Merkel B.J."/>
            <person name="Hornburger P."/>
            <person name="Mueller R.-W."/>
            <person name="Bruemmer F."/>
            <person name="Labrenz M."/>
            <person name="Spormann A.M."/>
            <person name="Op Den Camp H."/>
            <person name="Overmann J."/>
            <person name="Amann R."/>
            <person name="Jetten M.S.M."/>
            <person name="Mascher T."/>
            <person name="Medema M.H."/>
            <person name="Devos D.P."/>
            <person name="Kaster A.-K."/>
            <person name="Ovreas L."/>
            <person name="Rohde M."/>
            <person name="Galperin M.Y."/>
            <person name="Jogler C."/>
        </authorList>
    </citation>
    <scope>NUCLEOTIDE SEQUENCE [LARGE SCALE GENOMIC DNA]</scope>
    <source>
        <strain evidence="2 3">Poly59</strain>
    </source>
</reference>
<evidence type="ECO:0000313" key="3">
    <source>
        <dbReference type="Proteomes" id="UP000317977"/>
    </source>
</evidence>
<dbReference type="RefSeq" id="WP_186775982.1">
    <property type="nucleotide sequence ID" value="NZ_SJPX01000001.1"/>
</dbReference>
<organism evidence="2 3">
    <name type="scientific">Rubripirellula reticaptiva</name>
    <dbReference type="NCBI Taxonomy" id="2528013"/>
    <lineage>
        <taxon>Bacteria</taxon>
        <taxon>Pseudomonadati</taxon>
        <taxon>Planctomycetota</taxon>
        <taxon>Planctomycetia</taxon>
        <taxon>Pirellulales</taxon>
        <taxon>Pirellulaceae</taxon>
        <taxon>Rubripirellula</taxon>
    </lineage>
</organism>
<dbReference type="EMBL" id="SJPX01000001">
    <property type="protein sequence ID" value="TWU57677.1"/>
    <property type="molecule type" value="Genomic_DNA"/>
</dbReference>